<dbReference type="PROSITE" id="PS50977">
    <property type="entry name" value="HTH_TETR_2"/>
    <property type="match status" value="1"/>
</dbReference>
<dbReference type="Gene3D" id="1.10.357.10">
    <property type="entry name" value="Tetracycline Repressor, domain 2"/>
    <property type="match status" value="1"/>
</dbReference>
<evidence type="ECO:0000256" key="2">
    <source>
        <dbReference type="ARBA" id="ARBA00023125"/>
    </source>
</evidence>
<evidence type="ECO:0000313" key="7">
    <source>
        <dbReference type="Proteomes" id="UP001210380"/>
    </source>
</evidence>
<dbReference type="PROSITE" id="PS01081">
    <property type="entry name" value="HTH_TETR_1"/>
    <property type="match status" value="1"/>
</dbReference>
<dbReference type="Pfam" id="PF17754">
    <property type="entry name" value="TetR_C_14"/>
    <property type="match status" value="1"/>
</dbReference>
<name>A0ABT4US84_9PSEU</name>
<dbReference type="PANTHER" id="PTHR30055:SF234">
    <property type="entry name" value="HTH-TYPE TRANSCRIPTIONAL REGULATOR BETI"/>
    <property type="match status" value="1"/>
</dbReference>
<organism evidence="6 7">
    <name type="scientific">Saccharopolyspora oryzae</name>
    <dbReference type="NCBI Taxonomy" id="2997343"/>
    <lineage>
        <taxon>Bacteria</taxon>
        <taxon>Bacillati</taxon>
        <taxon>Actinomycetota</taxon>
        <taxon>Actinomycetes</taxon>
        <taxon>Pseudonocardiales</taxon>
        <taxon>Pseudonocardiaceae</taxon>
        <taxon>Saccharopolyspora</taxon>
    </lineage>
</organism>
<keyword evidence="2 4" id="KW-0238">DNA-binding</keyword>
<sequence>MSEQLGLRERKKRRTKQALVEAALRLFDAKGYDSTTVAEIAATAEVSPATFFNYFATKDEVVFADDAIYGELLQQAFADRAAGESPEDLLLRTIDRLSTAESWSFPLDHELTRVRARLIAEVPALRAGALLRNASLQQQLAHGLREAYPDDLDELTAAALTGALLGAIDAAMHAEIAGTTSDVVRRAAGIALRGRANPDGASHL</sequence>
<evidence type="ECO:0000256" key="3">
    <source>
        <dbReference type="ARBA" id="ARBA00023163"/>
    </source>
</evidence>
<comment type="caution">
    <text evidence="6">The sequence shown here is derived from an EMBL/GenBank/DDBJ whole genome shotgun (WGS) entry which is preliminary data.</text>
</comment>
<dbReference type="EMBL" id="JAQGLA010000003">
    <property type="protein sequence ID" value="MDA3624514.1"/>
    <property type="molecule type" value="Genomic_DNA"/>
</dbReference>
<evidence type="ECO:0000313" key="6">
    <source>
        <dbReference type="EMBL" id="MDA3624514.1"/>
    </source>
</evidence>
<evidence type="ECO:0000256" key="4">
    <source>
        <dbReference type="PROSITE-ProRule" id="PRU00335"/>
    </source>
</evidence>
<keyword evidence="3" id="KW-0804">Transcription</keyword>
<dbReference type="Pfam" id="PF00440">
    <property type="entry name" value="TetR_N"/>
    <property type="match status" value="1"/>
</dbReference>
<dbReference type="Proteomes" id="UP001210380">
    <property type="component" value="Unassembled WGS sequence"/>
</dbReference>
<evidence type="ECO:0000256" key="1">
    <source>
        <dbReference type="ARBA" id="ARBA00023015"/>
    </source>
</evidence>
<dbReference type="InterPro" id="IPR001647">
    <property type="entry name" value="HTH_TetR"/>
</dbReference>
<dbReference type="InterPro" id="IPR009057">
    <property type="entry name" value="Homeodomain-like_sf"/>
</dbReference>
<keyword evidence="7" id="KW-1185">Reference proteome</keyword>
<feature type="DNA-binding region" description="H-T-H motif" evidence="4">
    <location>
        <begin position="36"/>
        <end position="55"/>
    </location>
</feature>
<feature type="domain" description="HTH tetR-type" evidence="5">
    <location>
        <begin position="13"/>
        <end position="73"/>
    </location>
</feature>
<keyword evidence="1" id="KW-0805">Transcription regulation</keyword>
<dbReference type="PANTHER" id="PTHR30055">
    <property type="entry name" value="HTH-TYPE TRANSCRIPTIONAL REGULATOR RUTR"/>
    <property type="match status" value="1"/>
</dbReference>
<dbReference type="InterPro" id="IPR050109">
    <property type="entry name" value="HTH-type_TetR-like_transc_reg"/>
</dbReference>
<dbReference type="InterPro" id="IPR041347">
    <property type="entry name" value="MftR_C"/>
</dbReference>
<protein>
    <submittedName>
        <fullName evidence="6">TetR family transcriptional regulator</fullName>
    </submittedName>
</protein>
<proteinExistence type="predicted"/>
<dbReference type="SUPFAM" id="SSF46689">
    <property type="entry name" value="Homeodomain-like"/>
    <property type="match status" value="1"/>
</dbReference>
<dbReference type="Gene3D" id="1.10.10.60">
    <property type="entry name" value="Homeodomain-like"/>
    <property type="match status" value="1"/>
</dbReference>
<gene>
    <name evidence="6" type="ORF">OU415_03630</name>
</gene>
<dbReference type="PRINTS" id="PR00455">
    <property type="entry name" value="HTHTETR"/>
</dbReference>
<dbReference type="InterPro" id="IPR023772">
    <property type="entry name" value="DNA-bd_HTH_TetR-type_CS"/>
</dbReference>
<evidence type="ECO:0000259" key="5">
    <source>
        <dbReference type="PROSITE" id="PS50977"/>
    </source>
</evidence>
<accession>A0ABT4US84</accession>
<dbReference type="RefSeq" id="WP_270947074.1">
    <property type="nucleotide sequence ID" value="NZ_JAQGLA010000003.1"/>
</dbReference>
<reference evidence="6 7" key="1">
    <citation type="submission" date="2022-11" db="EMBL/GenBank/DDBJ databases">
        <title>Draft genome sequence of Saccharopolyspora sp. WRP15-2 isolated from rhizosphere soils of wild rice in Thailand.</title>
        <authorList>
            <person name="Duangmal K."/>
            <person name="Kammanee S."/>
            <person name="Muangham S."/>
        </authorList>
    </citation>
    <scope>NUCLEOTIDE SEQUENCE [LARGE SCALE GENOMIC DNA]</scope>
    <source>
        <strain evidence="6 7">WRP15-2</strain>
    </source>
</reference>